<dbReference type="PANTHER" id="PTHR43124:SF3">
    <property type="entry name" value="CHLORAMPHENICOL EFFLUX PUMP RV0191"/>
    <property type="match status" value="1"/>
</dbReference>
<dbReference type="STRING" id="457570.Nther_2676"/>
<dbReference type="EMBL" id="CP001034">
    <property type="protein sequence ID" value="ACB86231.1"/>
    <property type="molecule type" value="Genomic_DNA"/>
</dbReference>
<dbReference type="PROSITE" id="PS50850">
    <property type="entry name" value="MFS"/>
    <property type="match status" value="1"/>
</dbReference>
<feature type="domain" description="Major facilitator superfamily (MFS) profile" evidence="8">
    <location>
        <begin position="7"/>
        <end position="423"/>
    </location>
</feature>
<dbReference type="HOGENOM" id="CLU_056365_0_0_9"/>
<keyword evidence="5 7" id="KW-1133">Transmembrane helix</keyword>
<keyword evidence="6 7" id="KW-0472">Membrane</keyword>
<feature type="transmembrane region" description="Helical" evidence="7">
    <location>
        <begin position="397"/>
        <end position="418"/>
    </location>
</feature>
<evidence type="ECO:0000256" key="4">
    <source>
        <dbReference type="ARBA" id="ARBA00022692"/>
    </source>
</evidence>
<evidence type="ECO:0000256" key="7">
    <source>
        <dbReference type="SAM" id="Phobius"/>
    </source>
</evidence>
<evidence type="ECO:0000256" key="1">
    <source>
        <dbReference type="ARBA" id="ARBA00004651"/>
    </source>
</evidence>
<dbReference type="RefSeq" id="WP_012449068.1">
    <property type="nucleotide sequence ID" value="NC_010718.1"/>
</dbReference>
<reference evidence="9 10" key="2">
    <citation type="journal article" date="2011" name="J. Bacteriol.">
        <title>Complete genome sequence of the anaerobic, halophilic alkalithermophile Natranaerobius thermophilus JW/NM-WN-LF.</title>
        <authorList>
            <person name="Zhao B."/>
            <person name="Mesbah N.M."/>
            <person name="Dalin E."/>
            <person name="Goodwin L."/>
            <person name="Nolan M."/>
            <person name="Pitluck S."/>
            <person name="Chertkov O."/>
            <person name="Brettin T.S."/>
            <person name="Han J."/>
            <person name="Larimer F.W."/>
            <person name="Land M.L."/>
            <person name="Hauser L."/>
            <person name="Kyrpides N."/>
            <person name="Wiegel J."/>
        </authorList>
    </citation>
    <scope>NUCLEOTIDE SEQUENCE [LARGE SCALE GENOMIC DNA]</scope>
    <source>
        <strain evidence="10">ATCC BAA-1301 / DSM 18059 / JW/NM-WN-LF</strain>
    </source>
</reference>
<name>B2A2C5_NATTJ</name>
<evidence type="ECO:0000256" key="5">
    <source>
        <dbReference type="ARBA" id="ARBA00022989"/>
    </source>
</evidence>
<evidence type="ECO:0000313" key="10">
    <source>
        <dbReference type="Proteomes" id="UP000001683"/>
    </source>
</evidence>
<organism evidence="9 10">
    <name type="scientific">Natranaerobius thermophilus (strain ATCC BAA-1301 / DSM 18059 / JW/NM-WN-LF)</name>
    <dbReference type="NCBI Taxonomy" id="457570"/>
    <lineage>
        <taxon>Bacteria</taxon>
        <taxon>Bacillati</taxon>
        <taxon>Bacillota</taxon>
        <taxon>Clostridia</taxon>
        <taxon>Natranaerobiales</taxon>
        <taxon>Natranaerobiaceae</taxon>
        <taxon>Natranaerobius</taxon>
    </lineage>
</organism>
<feature type="transmembrane region" description="Helical" evidence="7">
    <location>
        <begin position="98"/>
        <end position="120"/>
    </location>
</feature>
<feature type="transmembrane region" description="Helical" evidence="7">
    <location>
        <begin position="323"/>
        <end position="342"/>
    </location>
</feature>
<dbReference type="KEGG" id="nth:Nther_2676"/>
<evidence type="ECO:0000313" key="9">
    <source>
        <dbReference type="EMBL" id="ACB86231.1"/>
    </source>
</evidence>
<feature type="transmembrane region" description="Helical" evidence="7">
    <location>
        <begin position="132"/>
        <end position="151"/>
    </location>
</feature>
<sequence length="432" mass="46851">MTQKYKIFLVMVVSMILGYLPWYNFSAVMSYIVQDFGLTSDQTGIILSAFQGGYVVVVILTGWLADKIGEKKVVAWATLSTAIFSTLFAFLSKGFWSILILRLLTGLSAGAIYVPGMAFLSKWFPPGERGKVIGAYTGALTLAYGGGYFIAAPLAAAYSWEIGILATSLPAFLASYLVFRLVEEPQEPYLDDNRAKDQGIELTDGQVKTDRDRPKPAPDGGYTGPVVISCGYMGHMWELYAFWGWIGPFMSACALQAGYEGGEALTIGGRLAALIIVSGAPAVYLMGIAADKWGRSITIFICSILSLLGQFLFGFLYGHSLTLVTIVGFWIGFWVIADSGIYKAGLTEMVTYKIRGTALGIQSAAGYLMTVISPYIFGLIVNYRNTGVDDPMYAENWALPFIVLGSGALLAPLSAVVLRRIKQAKLMAEGKY</sequence>
<dbReference type="FunCoup" id="B2A2C5">
    <property type="interactions" value="141"/>
</dbReference>
<keyword evidence="10" id="KW-1185">Reference proteome</keyword>
<evidence type="ECO:0000256" key="6">
    <source>
        <dbReference type="ARBA" id="ARBA00023136"/>
    </source>
</evidence>
<dbReference type="AlphaFoldDB" id="B2A2C5"/>
<feature type="transmembrane region" description="Helical" evidence="7">
    <location>
        <begin position="239"/>
        <end position="259"/>
    </location>
</feature>
<dbReference type="InParanoid" id="B2A2C5"/>
<feature type="transmembrane region" description="Helical" evidence="7">
    <location>
        <begin position="297"/>
        <end position="317"/>
    </location>
</feature>
<dbReference type="InterPro" id="IPR011701">
    <property type="entry name" value="MFS"/>
</dbReference>
<dbReference type="Pfam" id="PF07690">
    <property type="entry name" value="MFS_1"/>
    <property type="match status" value="1"/>
</dbReference>
<feature type="transmembrane region" description="Helical" evidence="7">
    <location>
        <begin position="73"/>
        <end position="92"/>
    </location>
</feature>
<dbReference type="GO" id="GO:0005886">
    <property type="term" value="C:plasma membrane"/>
    <property type="evidence" value="ECO:0007669"/>
    <property type="project" value="UniProtKB-SubCell"/>
</dbReference>
<keyword evidence="2" id="KW-0813">Transport</keyword>
<feature type="transmembrane region" description="Helical" evidence="7">
    <location>
        <begin position="157"/>
        <end position="179"/>
    </location>
</feature>
<keyword evidence="4 7" id="KW-0812">Transmembrane</keyword>
<dbReference type="PANTHER" id="PTHR43124">
    <property type="entry name" value="PURINE EFFLUX PUMP PBUE"/>
    <property type="match status" value="1"/>
</dbReference>
<dbReference type="InterPro" id="IPR050189">
    <property type="entry name" value="MFS_Efflux_Transporters"/>
</dbReference>
<dbReference type="SUPFAM" id="SSF103473">
    <property type="entry name" value="MFS general substrate transporter"/>
    <property type="match status" value="1"/>
</dbReference>
<evidence type="ECO:0000256" key="2">
    <source>
        <dbReference type="ARBA" id="ARBA00022448"/>
    </source>
</evidence>
<protein>
    <submittedName>
        <fullName evidence="9">Major facilitator superfamily MFS_1</fullName>
    </submittedName>
</protein>
<feature type="transmembrane region" description="Helical" evidence="7">
    <location>
        <begin position="271"/>
        <end position="290"/>
    </location>
</feature>
<reference evidence="9 10" key="1">
    <citation type="submission" date="2008-04" db="EMBL/GenBank/DDBJ databases">
        <title>Complete sequence of chromosome of Natranaerobius thermophilus JW/NM-WN-LF.</title>
        <authorList>
            <consortium name="US DOE Joint Genome Institute"/>
            <person name="Copeland A."/>
            <person name="Lucas S."/>
            <person name="Lapidus A."/>
            <person name="Glavina del Rio T."/>
            <person name="Dalin E."/>
            <person name="Tice H."/>
            <person name="Bruce D."/>
            <person name="Goodwin L."/>
            <person name="Pitluck S."/>
            <person name="Chertkov O."/>
            <person name="Brettin T."/>
            <person name="Detter J.C."/>
            <person name="Han C."/>
            <person name="Kuske C.R."/>
            <person name="Schmutz J."/>
            <person name="Larimer F."/>
            <person name="Land M."/>
            <person name="Hauser L."/>
            <person name="Kyrpides N."/>
            <person name="Lykidis A."/>
            <person name="Mesbah N.M."/>
            <person name="Wiegel J."/>
        </authorList>
    </citation>
    <scope>NUCLEOTIDE SEQUENCE [LARGE SCALE GENOMIC DNA]</scope>
    <source>
        <strain evidence="10">ATCC BAA-1301 / DSM 18059 / JW/NM-WN-LF</strain>
    </source>
</reference>
<evidence type="ECO:0000256" key="3">
    <source>
        <dbReference type="ARBA" id="ARBA00022475"/>
    </source>
</evidence>
<dbReference type="InterPro" id="IPR036259">
    <property type="entry name" value="MFS_trans_sf"/>
</dbReference>
<keyword evidence="3" id="KW-1003">Cell membrane</keyword>
<dbReference type="Gene3D" id="1.20.1250.20">
    <property type="entry name" value="MFS general substrate transporter like domains"/>
    <property type="match status" value="2"/>
</dbReference>
<gene>
    <name evidence="9" type="ordered locus">Nther_2676</name>
</gene>
<dbReference type="eggNOG" id="COG2271">
    <property type="taxonomic scope" value="Bacteria"/>
</dbReference>
<feature type="transmembrane region" description="Helical" evidence="7">
    <location>
        <begin position="354"/>
        <end position="377"/>
    </location>
</feature>
<dbReference type="InterPro" id="IPR020846">
    <property type="entry name" value="MFS_dom"/>
</dbReference>
<comment type="subcellular location">
    <subcellularLocation>
        <location evidence="1">Cell membrane</location>
        <topology evidence="1">Multi-pass membrane protein</topology>
    </subcellularLocation>
</comment>
<feature type="transmembrane region" description="Helical" evidence="7">
    <location>
        <begin position="45"/>
        <end position="66"/>
    </location>
</feature>
<proteinExistence type="predicted"/>
<feature type="transmembrane region" description="Helical" evidence="7">
    <location>
        <begin position="7"/>
        <end position="25"/>
    </location>
</feature>
<accession>B2A2C5</accession>
<evidence type="ECO:0000259" key="8">
    <source>
        <dbReference type="PROSITE" id="PS50850"/>
    </source>
</evidence>
<dbReference type="GO" id="GO:0022857">
    <property type="term" value="F:transmembrane transporter activity"/>
    <property type="evidence" value="ECO:0007669"/>
    <property type="project" value="InterPro"/>
</dbReference>
<dbReference type="Proteomes" id="UP000001683">
    <property type="component" value="Chromosome"/>
</dbReference>
<dbReference type="OrthoDB" id="9781976at2"/>